<evidence type="ECO:0000313" key="3">
    <source>
        <dbReference type="EMBL" id="RRH88392.1"/>
    </source>
</evidence>
<dbReference type="Pfam" id="PF13304">
    <property type="entry name" value="AAA_21"/>
    <property type="match status" value="1"/>
</dbReference>
<dbReference type="SUPFAM" id="SSF52540">
    <property type="entry name" value="P-loop containing nucleoside triphosphate hydrolases"/>
    <property type="match status" value="1"/>
</dbReference>
<reference evidence="3 4" key="1">
    <citation type="submission" date="2018-11" db="EMBL/GenBank/DDBJ databases">
        <title>The genome of Variovorax sp T529.</title>
        <authorList>
            <person name="Gao J."/>
        </authorList>
    </citation>
    <scope>NUCLEOTIDE SEQUENCE [LARGE SCALE GENOMIC DNA]</scope>
    <source>
        <strain evidence="3 4">T529</strain>
    </source>
</reference>
<organism evidence="3 4">
    <name type="scientific">Variovorax beijingensis</name>
    <dbReference type="NCBI Taxonomy" id="2496117"/>
    <lineage>
        <taxon>Bacteria</taxon>
        <taxon>Pseudomonadati</taxon>
        <taxon>Pseudomonadota</taxon>
        <taxon>Betaproteobacteria</taxon>
        <taxon>Burkholderiales</taxon>
        <taxon>Comamonadaceae</taxon>
        <taxon>Variovorax</taxon>
    </lineage>
</organism>
<dbReference type="EMBL" id="RQXU01000006">
    <property type="protein sequence ID" value="RRH88392.1"/>
    <property type="molecule type" value="Genomic_DNA"/>
</dbReference>
<comment type="caution">
    <text evidence="3">The sequence shown here is derived from an EMBL/GenBank/DDBJ whole genome shotgun (WGS) entry which is preliminary data.</text>
</comment>
<dbReference type="GO" id="GO:0006302">
    <property type="term" value="P:double-strand break repair"/>
    <property type="evidence" value="ECO:0007669"/>
    <property type="project" value="TreeGrafter"/>
</dbReference>
<dbReference type="GO" id="GO:0000731">
    <property type="term" value="P:DNA synthesis involved in DNA repair"/>
    <property type="evidence" value="ECO:0007669"/>
    <property type="project" value="TreeGrafter"/>
</dbReference>
<dbReference type="Pfam" id="PF13175">
    <property type="entry name" value="AAA_15"/>
    <property type="match status" value="1"/>
</dbReference>
<feature type="domain" description="ATPase AAA-type core" evidence="2">
    <location>
        <begin position="218"/>
        <end position="355"/>
    </location>
</feature>
<gene>
    <name evidence="3" type="ORF">EH244_12180</name>
</gene>
<evidence type="ECO:0000259" key="1">
    <source>
        <dbReference type="Pfam" id="PF13175"/>
    </source>
</evidence>
<dbReference type="PANTHER" id="PTHR32182">
    <property type="entry name" value="DNA REPLICATION AND REPAIR PROTEIN RECF"/>
    <property type="match status" value="1"/>
</dbReference>
<proteinExistence type="predicted"/>
<evidence type="ECO:0000259" key="2">
    <source>
        <dbReference type="Pfam" id="PF13304"/>
    </source>
</evidence>
<evidence type="ECO:0000313" key="4">
    <source>
        <dbReference type="Proteomes" id="UP000271590"/>
    </source>
</evidence>
<protein>
    <submittedName>
        <fullName evidence="3">DUF2813 domain-containing protein</fullName>
    </submittedName>
</protein>
<dbReference type="PANTHER" id="PTHR32182:SF23">
    <property type="entry name" value="ATP BINDING PROTEIN"/>
    <property type="match status" value="1"/>
</dbReference>
<sequence length="454" mass="50169">MRLERLTLANFRGFEQIDIGFEADITVIAGVNGVGKSGVLRALTVAMSQGLPVFSACTEEPLGLSDTDVQFGKPALALSIVLALPGAEVRVDVNRTAPLDPAKADALIKRRDELRFATRETKKGSKEAQALNDDLRLIEHQLAGAADLPTVRVLPEDAATSPEGYATSVKARANQPFAVYYSTARLLSRMPPLLPRVRALAVSAAYEKALSPQLEVSLNDFANWARVVAAQAKPRNALRQLSRAIRNFLPGVTRLRLHEDRPPRFSVQKQGSRLYLEQLSDGERGLLALVFDLTRRLAIANPQSDNPICDGVALVMIDEIELHLHPKWQREVVKRLRETFRACQFVVTTHSPLVLGEVAARCVRFLEFDEGKVAKTVPTEAYGMDANRILQEFMDAPVRNRQVEAELRVLFELIDSERLDEARAAIGRLEATLGQDEPELTRAASLVRFLEGGE</sequence>
<dbReference type="InterPro" id="IPR003959">
    <property type="entry name" value="ATPase_AAA_core"/>
</dbReference>
<dbReference type="Proteomes" id="UP000271590">
    <property type="component" value="Unassembled WGS sequence"/>
</dbReference>
<dbReference type="AlphaFoldDB" id="A0A3P3ERF4"/>
<dbReference type="GO" id="GO:0005524">
    <property type="term" value="F:ATP binding"/>
    <property type="evidence" value="ECO:0007669"/>
    <property type="project" value="InterPro"/>
</dbReference>
<dbReference type="GO" id="GO:0016887">
    <property type="term" value="F:ATP hydrolysis activity"/>
    <property type="evidence" value="ECO:0007669"/>
    <property type="project" value="InterPro"/>
</dbReference>
<name>A0A3P3ERF4_9BURK</name>
<dbReference type="RefSeq" id="WP_124958665.1">
    <property type="nucleotide sequence ID" value="NZ_RQXU01000006.1"/>
</dbReference>
<dbReference type="InterPro" id="IPR027417">
    <property type="entry name" value="P-loop_NTPase"/>
</dbReference>
<feature type="domain" description="Endonuclease GajA/Old nuclease/RecF-like AAA" evidence="1">
    <location>
        <begin position="1"/>
        <end position="47"/>
    </location>
</feature>
<dbReference type="InterPro" id="IPR041685">
    <property type="entry name" value="AAA_GajA/Old/RecF-like"/>
</dbReference>
<dbReference type="Gene3D" id="3.40.50.300">
    <property type="entry name" value="P-loop containing nucleotide triphosphate hydrolases"/>
    <property type="match status" value="2"/>
</dbReference>
<accession>A0A3P3ERF4</accession>